<dbReference type="Gene3D" id="1.20.1250.20">
    <property type="entry name" value="MFS general substrate transporter like domains"/>
    <property type="match status" value="1"/>
</dbReference>
<evidence type="ECO:0000256" key="5">
    <source>
        <dbReference type="SAM" id="Phobius"/>
    </source>
</evidence>
<dbReference type="EMBL" id="CCBQ010000043">
    <property type="protein sequence ID" value="CDO95205.1"/>
    <property type="molecule type" value="Genomic_DNA"/>
</dbReference>
<organism evidence="6 7">
    <name type="scientific">Kluyveromyces dobzhanskii CBS 2104</name>
    <dbReference type="NCBI Taxonomy" id="1427455"/>
    <lineage>
        <taxon>Eukaryota</taxon>
        <taxon>Fungi</taxon>
        <taxon>Dikarya</taxon>
        <taxon>Ascomycota</taxon>
        <taxon>Saccharomycotina</taxon>
        <taxon>Saccharomycetes</taxon>
        <taxon>Saccharomycetales</taxon>
        <taxon>Saccharomycetaceae</taxon>
        <taxon>Kluyveromyces</taxon>
    </lineage>
</organism>
<feature type="transmembrane region" description="Helical" evidence="5">
    <location>
        <begin position="202"/>
        <end position="222"/>
    </location>
</feature>
<dbReference type="InterPro" id="IPR036259">
    <property type="entry name" value="MFS_trans_sf"/>
</dbReference>
<feature type="transmembrane region" description="Helical" evidence="5">
    <location>
        <begin position="359"/>
        <end position="382"/>
    </location>
</feature>
<evidence type="ECO:0000313" key="6">
    <source>
        <dbReference type="EMBL" id="CDO95205.1"/>
    </source>
</evidence>
<reference evidence="6 7" key="1">
    <citation type="submission" date="2014-03" db="EMBL/GenBank/DDBJ databases">
        <title>The genome of Kluyveromyces dobzhanskii.</title>
        <authorList>
            <person name="Nystedt B."/>
            <person name="Astrom S."/>
        </authorList>
    </citation>
    <scope>NUCLEOTIDE SEQUENCE [LARGE SCALE GENOMIC DNA]</scope>
    <source>
        <strain evidence="6 7">CBS 2104</strain>
    </source>
</reference>
<accession>A0A0A8LAK9</accession>
<name>A0A0A8LAK9_9SACH</name>
<dbReference type="PANTHER" id="PTHR23507:SF1">
    <property type="entry name" value="FI18259P1-RELATED"/>
    <property type="match status" value="1"/>
</dbReference>
<feature type="transmembrane region" description="Helical" evidence="5">
    <location>
        <begin position="530"/>
        <end position="550"/>
    </location>
</feature>
<feature type="transmembrane region" description="Helical" evidence="5">
    <location>
        <begin position="274"/>
        <end position="292"/>
    </location>
</feature>
<comment type="subcellular location">
    <subcellularLocation>
        <location evidence="1">Membrane</location>
        <topology evidence="1">Multi-pass membrane protein</topology>
    </subcellularLocation>
</comment>
<dbReference type="PROSITE" id="PS00879">
    <property type="entry name" value="ODR_DC_2_2"/>
    <property type="match status" value="1"/>
</dbReference>
<evidence type="ECO:0000256" key="1">
    <source>
        <dbReference type="ARBA" id="ARBA00004141"/>
    </source>
</evidence>
<dbReference type="GO" id="GO:0022857">
    <property type="term" value="F:transmembrane transporter activity"/>
    <property type="evidence" value="ECO:0007669"/>
    <property type="project" value="InterPro"/>
</dbReference>
<dbReference type="InterPro" id="IPR011701">
    <property type="entry name" value="MFS"/>
</dbReference>
<keyword evidence="7" id="KW-1185">Reference proteome</keyword>
<feature type="transmembrane region" description="Helical" evidence="5">
    <location>
        <begin position="66"/>
        <end position="90"/>
    </location>
</feature>
<dbReference type="AlphaFoldDB" id="A0A0A8LAK9"/>
<dbReference type="InterPro" id="IPR022657">
    <property type="entry name" value="De-COase2_CS"/>
</dbReference>
<feature type="transmembrane region" description="Helical" evidence="5">
    <location>
        <begin position="439"/>
        <end position="458"/>
    </location>
</feature>
<evidence type="ECO:0000256" key="3">
    <source>
        <dbReference type="ARBA" id="ARBA00022989"/>
    </source>
</evidence>
<dbReference type="OrthoDB" id="3026777at2759"/>
<sequence>MPKEEPGTSSHPLSNMSASTLNSKICCNSNNLSYDKSLLEKESAWLIESQQKYMELKWYQRPTKRILYLILTLHTMTSTILMGPVVMLTLQNICTFETIPVTHHHGSGGMSMTGNMRRMNMGGGVGSPDECKNKNSQEALSSVQSILSLISGILGCFLSGKYGQLSDRFGRVFVFKIFSLINLLYSFCLVIYFTFFKTYHKLWMIVFLSVGYLSGGIMTLIANGNSYLNDIVKAEKRTVSISVLMSVIYTSLGVGPLLGSFIVKTTGNNNMIPLYISSVLGTVTTVLTFILLKESRHTQAMALANEIYIKKNSTKNRNDSVFSFVLGSLQGVLSFLTPIRRLWLSKTPTGSIKPRVNVLTLVFIDNLNMAVTIGTMSPIILLSIWKYNWTSVEIGYYMSISGFGKALVLLAFAPAIFTLLQRRSGITVNPHCVDSIDKIIIFFSLIVVILSLLVVVCVNSSTGIYLGIVLQSLSGMISPVTQSAIAKYSSNTEVGEMFGAIALVRHLGMLIFPILFLQIYSHTIKFNAKLFLYVTLFVSVVTVFASIVGLNSYNRQEEVNDAETVPLESSC</sequence>
<feature type="transmembrane region" description="Helical" evidence="5">
    <location>
        <begin position="320"/>
        <end position="339"/>
    </location>
</feature>
<feature type="transmembrane region" description="Helical" evidence="5">
    <location>
        <begin position="497"/>
        <end position="518"/>
    </location>
</feature>
<proteinExistence type="predicted"/>
<keyword evidence="4 5" id="KW-0472">Membrane</keyword>
<evidence type="ECO:0000256" key="2">
    <source>
        <dbReference type="ARBA" id="ARBA00022692"/>
    </source>
</evidence>
<feature type="transmembrane region" description="Helical" evidence="5">
    <location>
        <begin position="142"/>
        <end position="160"/>
    </location>
</feature>
<feature type="transmembrane region" description="Helical" evidence="5">
    <location>
        <begin position="465"/>
        <end position="485"/>
    </location>
</feature>
<protein>
    <submittedName>
        <fullName evidence="6">WGS project CCBQ000000000 data, contig 00006</fullName>
    </submittedName>
</protein>
<dbReference type="SUPFAM" id="SSF103473">
    <property type="entry name" value="MFS general substrate transporter"/>
    <property type="match status" value="1"/>
</dbReference>
<keyword evidence="2 5" id="KW-0812">Transmembrane</keyword>
<feature type="transmembrane region" description="Helical" evidence="5">
    <location>
        <begin position="172"/>
        <end position="196"/>
    </location>
</feature>
<dbReference type="PANTHER" id="PTHR23507">
    <property type="entry name" value="ZGC:174356"/>
    <property type="match status" value="1"/>
</dbReference>
<evidence type="ECO:0000313" key="7">
    <source>
        <dbReference type="Proteomes" id="UP000031516"/>
    </source>
</evidence>
<comment type="caution">
    <text evidence="6">The sequence shown here is derived from an EMBL/GenBank/DDBJ whole genome shotgun (WGS) entry which is preliminary data.</text>
</comment>
<dbReference type="GO" id="GO:0016020">
    <property type="term" value="C:membrane"/>
    <property type="evidence" value="ECO:0007669"/>
    <property type="project" value="UniProtKB-SubCell"/>
</dbReference>
<dbReference type="Proteomes" id="UP000031516">
    <property type="component" value="Unassembled WGS sequence"/>
</dbReference>
<keyword evidence="3 5" id="KW-1133">Transmembrane helix</keyword>
<feature type="transmembrane region" description="Helical" evidence="5">
    <location>
        <begin position="394"/>
        <end position="419"/>
    </location>
</feature>
<evidence type="ECO:0000256" key="4">
    <source>
        <dbReference type="ARBA" id="ARBA00023136"/>
    </source>
</evidence>
<dbReference type="Pfam" id="PF07690">
    <property type="entry name" value="MFS_1"/>
    <property type="match status" value="1"/>
</dbReference>
<feature type="transmembrane region" description="Helical" evidence="5">
    <location>
        <begin position="243"/>
        <end position="262"/>
    </location>
</feature>
<gene>
    <name evidence="6" type="ORF">KLDO_g3451</name>
</gene>